<feature type="domain" description="Sulfotransferase" evidence="1">
    <location>
        <begin position="2"/>
        <end position="83"/>
    </location>
</feature>
<dbReference type="Gene3D" id="3.40.50.300">
    <property type="entry name" value="P-loop containing nucleotide triphosphate hydrolases"/>
    <property type="match status" value="1"/>
</dbReference>
<reference evidence="2" key="1">
    <citation type="submission" date="2019-08" db="EMBL/GenBank/DDBJ databases">
        <title>The genome of the North American firefly Photinus pyralis.</title>
        <authorList>
            <consortium name="Photinus pyralis genome working group"/>
            <person name="Fallon T.R."/>
            <person name="Sander Lower S.E."/>
            <person name="Weng J.-K."/>
        </authorList>
    </citation>
    <scope>NUCLEOTIDE SEQUENCE</scope>
    <source>
        <strain evidence="2">TRF0915ILg1</strain>
        <tissue evidence="2">Whole body</tissue>
    </source>
</reference>
<dbReference type="InterPro" id="IPR000863">
    <property type="entry name" value="Sulfotransferase_dom"/>
</dbReference>
<keyword evidence="3" id="KW-1185">Reference proteome</keyword>
<dbReference type="GO" id="GO:0001517">
    <property type="term" value="F:N-acetylglucosamine 6-O-sulfotransferase activity"/>
    <property type="evidence" value="ECO:0007669"/>
    <property type="project" value="TreeGrafter"/>
</dbReference>
<dbReference type="InterPro" id="IPR051135">
    <property type="entry name" value="Gal/GlcNAc/GalNAc_ST"/>
</dbReference>
<dbReference type="InterPro" id="IPR027417">
    <property type="entry name" value="P-loop_NTPase"/>
</dbReference>
<dbReference type="Pfam" id="PF00685">
    <property type="entry name" value="Sulfotransfer_1"/>
    <property type="match status" value="1"/>
</dbReference>
<evidence type="ECO:0000259" key="1">
    <source>
        <dbReference type="Pfam" id="PF00685"/>
    </source>
</evidence>
<dbReference type="Proteomes" id="UP000801492">
    <property type="component" value="Unassembled WGS sequence"/>
</dbReference>
<dbReference type="GO" id="GO:0006790">
    <property type="term" value="P:sulfur compound metabolic process"/>
    <property type="evidence" value="ECO:0007669"/>
    <property type="project" value="TreeGrafter"/>
</dbReference>
<protein>
    <recommendedName>
        <fullName evidence="1">Sulfotransferase domain-containing protein</fullName>
    </recommendedName>
</protein>
<evidence type="ECO:0000313" key="3">
    <source>
        <dbReference type="Proteomes" id="UP000801492"/>
    </source>
</evidence>
<dbReference type="EMBL" id="VTPC01000571">
    <property type="protein sequence ID" value="KAF2905273.1"/>
    <property type="molecule type" value="Genomic_DNA"/>
</dbReference>
<dbReference type="SUPFAM" id="SSF52540">
    <property type="entry name" value="P-loop containing nucleoside triphosphate hydrolases"/>
    <property type="match status" value="1"/>
</dbReference>
<proteinExistence type="predicted"/>
<feature type="non-terminal residue" evidence="2">
    <location>
        <position position="1"/>
    </location>
</feature>
<dbReference type="GO" id="GO:0006044">
    <property type="term" value="P:N-acetylglucosamine metabolic process"/>
    <property type="evidence" value="ECO:0007669"/>
    <property type="project" value="TreeGrafter"/>
</dbReference>
<accession>A0A8K0DFL0</accession>
<dbReference type="AlphaFoldDB" id="A0A8K0DFL0"/>
<dbReference type="OrthoDB" id="6138663at2759"/>
<comment type="caution">
    <text evidence="2">The sequence shown here is derived from an EMBL/GenBank/DDBJ whole genome shotgun (WGS) entry which is preliminary data.</text>
</comment>
<organism evidence="2 3">
    <name type="scientific">Ignelater luminosus</name>
    <name type="common">Cucubano</name>
    <name type="synonym">Pyrophorus luminosus</name>
    <dbReference type="NCBI Taxonomy" id="2038154"/>
    <lineage>
        <taxon>Eukaryota</taxon>
        <taxon>Metazoa</taxon>
        <taxon>Ecdysozoa</taxon>
        <taxon>Arthropoda</taxon>
        <taxon>Hexapoda</taxon>
        <taxon>Insecta</taxon>
        <taxon>Pterygota</taxon>
        <taxon>Neoptera</taxon>
        <taxon>Endopterygota</taxon>
        <taxon>Coleoptera</taxon>
        <taxon>Polyphaga</taxon>
        <taxon>Elateriformia</taxon>
        <taxon>Elateroidea</taxon>
        <taxon>Elateridae</taxon>
        <taxon>Agrypninae</taxon>
        <taxon>Pyrophorini</taxon>
        <taxon>Ignelater</taxon>
    </lineage>
</organism>
<dbReference type="PANTHER" id="PTHR10704">
    <property type="entry name" value="CARBOHYDRATE SULFOTRANSFERASE"/>
    <property type="match status" value="1"/>
</dbReference>
<sequence length="109" mass="12839">AIRYEDLSVDPYENVEELFKFFGLHFHPQVKSFLDSHTKANSGGVSSTFRNSKNAPFHWRTDLNFSEVQYIEENCDQAMKLWGYVKAYNESHLREFHPLTLYTIDDSKN</sequence>
<gene>
    <name evidence="2" type="ORF">ILUMI_00893</name>
</gene>
<evidence type="ECO:0000313" key="2">
    <source>
        <dbReference type="EMBL" id="KAF2905273.1"/>
    </source>
</evidence>
<dbReference type="PANTHER" id="PTHR10704:SF44">
    <property type="entry name" value="LD35051P-RELATED"/>
    <property type="match status" value="1"/>
</dbReference>
<name>A0A8K0DFL0_IGNLU</name>